<feature type="compositionally biased region" description="Low complexity" evidence="5">
    <location>
        <begin position="658"/>
        <end position="696"/>
    </location>
</feature>
<dbReference type="OrthoDB" id="448399at2759"/>
<dbReference type="Gramene" id="TraesSYM3B03G01720650.1">
    <property type="protein sequence ID" value="TraesSYM3B03G01720650.1"/>
    <property type="gene ID" value="TraesSYM3B03G01720650"/>
</dbReference>
<dbReference type="GO" id="GO:0003729">
    <property type="term" value="F:mRNA binding"/>
    <property type="evidence" value="ECO:0000318"/>
    <property type="project" value="GO_Central"/>
</dbReference>
<dbReference type="RefSeq" id="XP_044350631.1">
    <property type="nucleotide sequence ID" value="XM_044494696.1"/>
</dbReference>
<reference evidence="7" key="1">
    <citation type="submission" date="2018-08" db="EMBL/GenBank/DDBJ databases">
        <authorList>
            <person name="Rossello M."/>
        </authorList>
    </citation>
    <scope>NUCLEOTIDE SEQUENCE [LARGE SCALE GENOMIC DNA]</scope>
    <source>
        <strain evidence="7">cv. Chinese Spring</strain>
    </source>
</reference>
<organism evidence="7">
    <name type="scientific">Triticum aestivum</name>
    <name type="common">Wheat</name>
    <dbReference type="NCBI Taxonomy" id="4565"/>
    <lineage>
        <taxon>Eukaryota</taxon>
        <taxon>Viridiplantae</taxon>
        <taxon>Streptophyta</taxon>
        <taxon>Embryophyta</taxon>
        <taxon>Tracheophyta</taxon>
        <taxon>Spermatophyta</taxon>
        <taxon>Magnoliopsida</taxon>
        <taxon>Liliopsida</taxon>
        <taxon>Poales</taxon>
        <taxon>Poaceae</taxon>
        <taxon>BOP clade</taxon>
        <taxon>Pooideae</taxon>
        <taxon>Triticodae</taxon>
        <taxon>Triticeae</taxon>
        <taxon>Triticinae</taxon>
        <taxon>Triticum</taxon>
    </lineage>
</organism>
<dbReference type="Proteomes" id="UP000019116">
    <property type="component" value="Chromosome 3B"/>
</dbReference>
<feature type="compositionally biased region" description="Low complexity" evidence="5">
    <location>
        <begin position="869"/>
        <end position="889"/>
    </location>
</feature>
<feature type="domain" description="RanBP2-type" evidence="6">
    <location>
        <begin position="291"/>
        <end position="321"/>
    </location>
</feature>
<sequence>MGSASKLLSSLLLTSSPLRLRPSAAAFALILSSRTAASRQQHLPSSPSPLRTLSTSGAAAASPLPYSSSSSSASSTPPLHAPFPEWSRLVDRLAAAGYAARAPSPADELAVASGSGLSAEAESAVSSCLAFARDRPDLLRSLPTKDVEVVVSNVAPALFKGGEESAQRLQQYLAGEEDNAIQSVRAVTVDIVRYLLSYTYSSSNNYLEDKELTDSAVRNILAELVNSSGLPHTSSFVESTVESQPERFSRHPGQNVEMKRGDWICTRCSFMNFARNARCLECNEHRPKKMLTGREWECPQCEFYNYGRNMSCLRCACKRPATTASAGAGLGGVAELLNVTNAGRSEIERKLAQSDEKAERWLSKVSQLDDSADLSSLAADEDFPEIMPMRKGVNKFVVSTRKTPLERRLASAQYSSNNSPQATASGSKISQTLDRILGRSASTSAPNNQSDNGGVTAETPRKLTGHLGDIDPVPFVPLSADLFTKPQNAKTNEQADRDSQINKETGSSAPDITQASTERRDVDKSLDTAEKWSKKVAELDSVNDLSSAISDEDFPDIMPMRKGENRFVISKKKDRLLTSPQYQRRSVLEQADNSDFVPFVPFPPDYFAKKDAPAESTPDTGIVSESSPSTDKLPETNASSRHSGNSQNTSQVIGPQGSSIMNNENSNRNYSQQSSSPGGYTRGGSSSQQYQQQPYGVGDRSAGTPNSGAWNPNYSQGTSTDVRGGSSNYQHQQQPHEVGDRSRGTSNTGALNTNYSPGRFNDGRGGASNYQHQQQPHEAGGRSSGTSNTGAWNTNYSQSQGSFNDGRGGSNNYQHQQQPCEVGDRSSGTSNTGSWNTNYSQSQGSFNDGRGGSNNYQHQQQPREVGDRSSGTSNTGSWNTNYSQSQGRFSDGRGGSSSYQYQTQPHQAGGQSSGSSNTLNTNYSQGSFNEGRDTSTYNQGSYSAQPSYSPGYSNHSNSNSWSSNNNQNWSGSHPDSRVSTTGIDSTNPNQGTGYSSYGGGGYTGKSLEGSAVKDPDPLDMSEEAKAERWFRRAAQIKDISELANIPDEDFPEIMPMRKGVNRFVVSKRKTPLERRLTSPQYRRNLPIVSSEPDKDGS</sequence>
<dbReference type="PANTHER" id="PTHR23111:SF30">
    <property type="entry name" value="ZINC FINGER PROTEIN VAR3, CHLOROPLASTIC"/>
    <property type="match status" value="1"/>
</dbReference>
<feature type="compositionally biased region" description="Low complexity" evidence="5">
    <location>
        <begin position="953"/>
        <end position="973"/>
    </location>
</feature>
<dbReference type="SUPFAM" id="SSF90209">
    <property type="entry name" value="Ran binding protein zinc finger-like"/>
    <property type="match status" value="1"/>
</dbReference>
<keyword evidence="2 4" id="KW-0863">Zinc-finger</keyword>
<reference evidence="7" key="2">
    <citation type="submission" date="2018-10" db="UniProtKB">
        <authorList>
            <consortium name="EnsemblPlants"/>
        </authorList>
    </citation>
    <scope>IDENTIFICATION</scope>
</reference>
<keyword evidence="8" id="KW-1185">Reference proteome</keyword>
<feature type="compositionally biased region" description="Basic and acidic residues" evidence="5">
    <location>
        <begin position="1011"/>
        <end position="1020"/>
    </location>
</feature>
<dbReference type="PROSITE" id="PS01358">
    <property type="entry name" value="ZF_RANBP2_1"/>
    <property type="match status" value="2"/>
</dbReference>
<feature type="compositionally biased region" description="Polar residues" evidence="5">
    <location>
        <begin position="784"/>
        <end position="803"/>
    </location>
</feature>
<feature type="region of interest" description="Disordered" evidence="5">
    <location>
        <begin position="589"/>
        <end position="1020"/>
    </location>
</feature>
<dbReference type="GO" id="GO:0005737">
    <property type="term" value="C:cytoplasm"/>
    <property type="evidence" value="ECO:0000318"/>
    <property type="project" value="GO_Central"/>
</dbReference>
<dbReference type="InterPro" id="IPR001876">
    <property type="entry name" value="Znf_RanBP2"/>
</dbReference>
<feature type="compositionally biased region" description="Polar residues" evidence="5">
    <location>
        <begin position="412"/>
        <end position="433"/>
    </location>
</feature>
<gene>
    <name evidence="7" type="primary">LOC123071185</name>
</gene>
<name>A0A3B6FSG2_WHEAT</name>
<dbReference type="Gene3D" id="4.10.1060.10">
    <property type="entry name" value="Zinc finger, RanBP2-type"/>
    <property type="match status" value="2"/>
</dbReference>
<dbReference type="Gramene" id="TraesCS3B03G0934100.2">
    <property type="protein sequence ID" value="TraesCS3B03G0934100.2.CDS"/>
    <property type="gene ID" value="TraesCS3B03G0934100"/>
</dbReference>
<dbReference type="STRING" id="4565.A0A3B6FSG2"/>
<evidence type="ECO:0000256" key="2">
    <source>
        <dbReference type="ARBA" id="ARBA00022771"/>
    </source>
</evidence>
<feature type="region of interest" description="Disordered" evidence="5">
    <location>
        <begin position="486"/>
        <end position="524"/>
    </location>
</feature>
<accession>A0A3B6FSG2</accession>
<feature type="region of interest" description="Disordered" evidence="5">
    <location>
        <begin position="1075"/>
        <end position="1097"/>
    </location>
</feature>
<feature type="compositionally biased region" description="Polar residues" evidence="5">
    <location>
        <begin position="853"/>
        <end position="862"/>
    </location>
</feature>
<dbReference type="InterPro" id="IPR036443">
    <property type="entry name" value="Znf_RanBP2_sf"/>
</dbReference>
<feature type="compositionally biased region" description="Polar residues" evidence="5">
    <location>
        <begin position="744"/>
        <end position="756"/>
    </location>
</feature>
<dbReference type="GO" id="GO:0008270">
    <property type="term" value="F:zinc ion binding"/>
    <property type="evidence" value="ECO:0007669"/>
    <property type="project" value="UniProtKB-KW"/>
</dbReference>
<evidence type="ECO:0000256" key="1">
    <source>
        <dbReference type="ARBA" id="ARBA00022723"/>
    </source>
</evidence>
<dbReference type="Gramene" id="TraesCS3B02G370800.2">
    <property type="protein sequence ID" value="TraesCS3B02G370800.2"/>
    <property type="gene ID" value="TraesCS3B02G370800"/>
</dbReference>
<evidence type="ECO:0000313" key="8">
    <source>
        <dbReference type="Proteomes" id="UP000019116"/>
    </source>
</evidence>
<dbReference type="GeneID" id="123071185"/>
<feature type="compositionally biased region" description="Polar residues" evidence="5">
    <location>
        <begin position="977"/>
        <end position="990"/>
    </location>
</feature>
<evidence type="ECO:0000313" key="7">
    <source>
        <dbReference type="EnsemblPlants" id="TraesCS3B02G370800.2"/>
    </source>
</evidence>
<feature type="compositionally biased region" description="Polar residues" evidence="5">
    <location>
        <begin position="440"/>
        <end position="453"/>
    </location>
</feature>
<evidence type="ECO:0000259" key="6">
    <source>
        <dbReference type="PROSITE" id="PS50199"/>
    </source>
</evidence>
<feature type="compositionally biased region" description="Low complexity" evidence="5">
    <location>
        <begin position="826"/>
        <end position="840"/>
    </location>
</feature>
<proteinExistence type="predicted"/>
<keyword evidence="1" id="KW-0479">Metal-binding</keyword>
<dbReference type="PROSITE" id="PS50199">
    <property type="entry name" value="ZF_RANBP2_2"/>
    <property type="match status" value="2"/>
</dbReference>
<feature type="compositionally biased region" description="Polar residues" evidence="5">
    <location>
        <begin position="899"/>
        <end position="952"/>
    </location>
</feature>
<dbReference type="PaxDb" id="4565-Traes_3B_2650F3AB3.2"/>
<feature type="compositionally biased region" description="Polar residues" evidence="5">
    <location>
        <begin position="810"/>
        <end position="819"/>
    </location>
</feature>
<dbReference type="Pfam" id="PF00641">
    <property type="entry name" value="Zn_ribbon_RanBP"/>
    <property type="match status" value="2"/>
</dbReference>
<protein>
    <recommendedName>
        <fullName evidence="6">RanBP2-type domain-containing protein</fullName>
    </recommendedName>
</protein>
<feature type="compositionally biased region" description="Polar residues" evidence="5">
    <location>
        <begin position="703"/>
        <end position="735"/>
    </location>
</feature>
<feature type="compositionally biased region" description="Polar residues" evidence="5">
    <location>
        <begin position="617"/>
        <end position="657"/>
    </location>
</feature>
<evidence type="ECO:0000256" key="5">
    <source>
        <dbReference type="SAM" id="MobiDB-lite"/>
    </source>
</evidence>
<feature type="domain" description="RanBP2-type" evidence="6">
    <location>
        <begin position="259"/>
        <end position="288"/>
    </location>
</feature>
<dbReference type="AlphaFoldDB" id="A0A3B6FSG2"/>
<dbReference type="SMART" id="SM00547">
    <property type="entry name" value="ZnF_RBZ"/>
    <property type="match status" value="2"/>
</dbReference>
<feature type="region of interest" description="Disordered" evidence="5">
    <location>
        <begin position="409"/>
        <end position="470"/>
    </location>
</feature>
<evidence type="ECO:0000256" key="3">
    <source>
        <dbReference type="ARBA" id="ARBA00022833"/>
    </source>
</evidence>
<feature type="compositionally biased region" description="Polar residues" evidence="5">
    <location>
        <begin position="502"/>
        <end position="516"/>
    </location>
</feature>
<dbReference type="EnsemblPlants" id="TraesCS3B02G370800.2">
    <property type="protein sequence ID" value="TraesCS3B02G370800.2"/>
    <property type="gene ID" value="TraesCS3B02G370800"/>
</dbReference>
<evidence type="ECO:0000256" key="4">
    <source>
        <dbReference type="PROSITE-ProRule" id="PRU00322"/>
    </source>
</evidence>
<keyword evidence="3" id="KW-0862">Zinc</keyword>
<dbReference type="PANTHER" id="PTHR23111">
    <property type="entry name" value="ZINC FINGER PROTEIN"/>
    <property type="match status" value="1"/>
</dbReference>